<comment type="caution">
    <text evidence="1">The sequence shown here is derived from an EMBL/GenBank/DDBJ whole genome shotgun (WGS) entry which is preliminary data.</text>
</comment>
<name>A0A4Y1ZIA3_9BACL</name>
<dbReference type="Proteomes" id="UP000319716">
    <property type="component" value="Unassembled WGS sequence"/>
</dbReference>
<evidence type="ECO:0000313" key="2">
    <source>
        <dbReference type="Proteomes" id="UP000319716"/>
    </source>
</evidence>
<protein>
    <submittedName>
        <fullName evidence="1">Mobile element protein</fullName>
    </submittedName>
</protein>
<dbReference type="EMBL" id="BEXB01000057">
    <property type="protein sequence ID" value="GAY78701.1"/>
    <property type="molecule type" value="Genomic_DNA"/>
</dbReference>
<organism evidence="1 2">
    <name type="scientific">Sporolactobacillus inulinus</name>
    <dbReference type="NCBI Taxonomy" id="2078"/>
    <lineage>
        <taxon>Bacteria</taxon>
        <taxon>Bacillati</taxon>
        <taxon>Bacillota</taxon>
        <taxon>Bacilli</taxon>
        <taxon>Bacillales</taxon>
        <taxon>Sporolactobacillaceae</taxon>
        <taxon>Sporolactobacillus</taxon>
    </lineage>
</organism>
<reference evidence="1 2" key="1">
    <citation type="submission" date="2017-11" db="EMBL/GenBank/DDBJ databases">
        <title>Draft Genome Sequence of Sporolactobacillus inulinus NBRC 111894 Isolated from Koso, a Japanese Sugar-Vegetable Fermented Beverage.</title>
        <authorList>
            <person name="Chiou T.Y."/>
            <person name="Oshima K."/>
            <person name="Suda W."/>
            <person name="Hattori M."/>
            <person name="Takahashi T."/>
        </authorList>
    </citation>
    <scope>NUCLEOTIDE SEQUENCE [LARGE SCALE GENOMIC DNA]</scope>
    <source>
        <strain evidence="1 2">NBRC111894</strain>
    </source>
</reference>
<dbReference type="AlphaFoldDB" id="A0A4Y1ZIA3"/>
<evidence type="ECO:0000313" key="1">
    <source>
        <dbReference type="EMBL" id="GAY78701.1"/>
    </source>
</evidence>
<accession>A0A4Y1ZIA3</accession>
<gene>
    <name evidence="1" type="ORF">NBRC111894_4255</name>
</gene>
<sequence>MPVDEKEAMYIFNLRYMDYKPIDRFSFLESGQILSDQIILLGGVQNQAETDFRLIVPKISNERHTTITIILISQQWKSVIFIAIDGCLHTVVFVSRRRKENE</sequence>
<dbReference type="RefSeq" id="WP_262393493.1">
    <property type="nucleotide sequence ID" value="NZ_BEXB01000057.1"/>
</dbReference>
<proteinExistence type="predicted"/>